<dbReference type="GO" id="GO:1990189">
    <property type="term" value="F:protein N-terminal-serine acetyltransferase activity"/>
    <property type="evidence" value="ECO:0007669"/>
    <property type="project" value="TreeGrafter"/>
</dbReference>
<dbReference type="Pfam" id="PF13302">
    <property type="entry name" value="Acetyltransf_3"/>
    <property type="match status" value="1"/>
</dbReference>
<reference evidence="2" key="2">
    <citation type="submission" date="2020-09" db="EMBL/GenBank/DDBJ databases">
        <authorList>
            <person name="Sun Q."/>
            <person name="Zhou Y."/>
        </authorList>
    </citation>
    <scope>NUCLEOTIDE SEQUENCE</scope>
    <source>
        <strain evidence="2">CGMCC 1.10998</strain>
    </source>
</reference>
<dbReference type="SUPFAM" id="SSF55729">
    <property type="entry name" value="Acyl-CoA N-acyltransferases (Nat)"/>
    <property type="match status" value="1"/>
</dbReference>
<dbReference type="EMBL" id="BMED01000001">
    <property type="protein sequence ID" value="GGC65655.1"/>
    <property type="molecule type" value="Genomic_DNA"/>
</dbReference>
<dbReference type="PANTHER" id="PTHR43441:SF6">
    <property type="entry name" value="N-ACETYLTRANSFERASE DOMAIN-CONTAINING PROTEIN"/>
    <property type="match status" value="1"/>
</dbReference>
<organism evidence="2 3">
    <name type="scientific">Undibacterium terreum</name>
    <dbReference type="NCBI Taxonomy" id="1224302"/>
    <lineage>
        <taxon>Bacteria</taxon>
        <taxon>Pseudomonadati</taxon>
        <taxon>Pseudomonadota</taxon>
        <taxon>Betaproteobacteria</taxon>
        <taxon>Burkholderiales</taxon>
        <taxon>Oxalobacteraceae</taxon>
        <taxon>Undibacterium</taxon>
    </lineage>
</organism>
<dbReference type="Proteomes" id="UP000637423">
    <property type="component" value="Unassembled WGS sequence"/>
</dbReference>
<protein>
    <recommendedName>
        <fullName evidence="1">N-acetyltransferase domain-containing protein</fullName>
    </recommendedName>
</protein>
<dbReference type="Gene3D" id="3.40.630.30">
    <property type="match status" value="1"/>
</dbReference>
<dbReference type="InterPro" id="IPR016181">
    <property type="entry name" value="Acyl_CoA_acyltransferase"/>
</dbReference>
<keyword evidence="3" id="KW-1185">Reference proteome</keyword>
<evidence type="ECO:0000259" key="1">
    <source>
        <dbReference type="PROSITE" id="PS51186"/>
    </source>
</evidence>
<evidence type="ECO:0000313" key="2">
    <source>
        <dbReference type="EMBL" id="GGC65655.1"/>
    </source>
</evidence>
<dbReference type="RefSeq" id="WP_188564918.1">
    <property type="nucleotide sequence ID" value="NZ_BMED01000001.1"/>
</dbReference>
<feature type="domain" description="N-acetyltransferase" evidence="1">
    <location>
        <begin position="13"/>
        <end position="162"/>
    </location>
</feature>
<accession>A0A916XEC8</accession>
<dbReference type="GO" id="GO:0008999">
    <property type="term" value="F:protein-N-terminal-alanine acetyltransferase activity"/>
    <property type="evidence" value="ECO:0007669"/>
    <property type="project" value="TreeGrafter"/>
</dbReference>
<comment type="caution">
    <text evidence="2">The sequence shown here is derived from an EMBL/GenBank/DDBJ whole genome shotgun (WGS) entry which is preliminary data.</text>
</comment>
<proteinExistence type="predicted"/>
<dbReference type="GO" id="GO:0005737">
    <property type="term" value="C:cytoplasm"/>
    <property type="evidence" value="ECO:0007669"/>
    <property type="project" value="TreeGrafter"/>
</dbReference>
<dbReference type="AlphaFoldDB" id="A0A916XEC8"/>
<reference evidence="2" key="1">
    <citation type="journal article" date="2014" name="Int. J. Syst. Evol. Microbiol.">
        <title>Complete genome sequence of Corynebacterium casei LMG S-19264T (=DSM 44701T), isolated from a smear-ripened cheese.</title>
        <authorList>
            <consortium name="US DOE Joint Genome Institute (JGI-PGF)"/>
            <person name="Walter F."/>
            <person name="Albersmeier A."/>
            <person name="Kalinowski J."/>
            <person name="Ruckert C."/>
        </authorList>
    </citation>
    <scope>NUCLEOTIDE SEQUENCE</scope>
    <source>
        <strain evidence="2">CGMCC 1.10998</strain>
    </source>
</reference>
<dbReference type="InterPro" id="IPR000182">
    <property type="entry name" value="GNAT_dom"/>
</dbReference>
<evidence type="ECO:0000313" key="3">
    <source>
        <dbReference type="Proteomes" id="UP000637423"/>
    </source>
</evidence>
<dbReference type="InterPro" id="IPR051908">
    <property type="entry name" value="Ribosomal_N-acetyltransferase"/>
</dbReference>
<dbReference type="PANTHER" id="PTHR43441">
    <property type="entry name" value="RIBOSOMAL-PROTEIN-SERINE ACETYLTRANSFERASE"/>
    <property type="match status" value="1"/>
</dbReference>
<name>A0A916XEC8_9BURK</name>
<sequence>MTFSLQPLTRDQLAILAASMIPPELAAHSSKGSLPPAVVASRALGWIEEGKPEFWCASFLIVRNADQQIVGGCGFKGEPQDGRVEIAYGIGPENRRQGAASAAVAALLKLAFAHGAREVVAEIVLDNLASAALVEKLGFYNAGTRVAEDNVTVSVWVATSHVAAFASTIPASHC</sequence>
<dbReference type="PROSITE" id="PS51186">
    <property type="entry name" value="GNAT"/>
    <property type="match status" value="1"/>
</dbReference>
<gene>
    <name evidence="2" type="ORF">GCM10011396_10840</name>
</gene>